<feature type="transmembrane region" description="Helical" evidence="2">
    <location>
        <begin position="150"/>
        <end position="170"/>
    </location>
</feature>
<gene>
    <name evidence="3" type="ORF">SAMN03080617_00047</name>
</gene>
<keyword evidence="2" id="KW-0472">Membrane</keyword>
<keyword evidence="4" id="KW-1185">Reference proteome</keyword>
<accession>A0A1G5UUL8</accession>
<organism evidence="3 4">
    <name type="scientific">Algoriphagus alkaliphilus</name>
    <dbReference type="NCBI Taxonomy" id="279824"/>
    <lineage>
        <taxon>Bacteria</taxon>
        <taxon>Pseudomonadati</taxon>
        <taxon>Bacteroidota</taxon>
        <taxon>Cytophagia</taxon>
        <taxon>Cytophagales</taxon>
        <taxon>Cyclobacteriaceae</taxon>
        <taxon>Algoriphagus</taxon>
    </lineage>
</organism>
<evidence type="ECO:0000313" key="4">
    <source>
        <dbReference type="Proteomes" id="UP000198756"/>
    </source>
</evidence>
<dbReference type="Proteomes" id="UP000198756">
    <property type="component" value="Unassembled WGS sequence"/>
</dbReference>
<evidence type="ECO:0000313" key="3">
    <source>
        <dbReference type="EMBL" id="SDA37334.1"/>
    </source>
</evidence>
<reference evidence="4" key="1">
    <citation type="submission" date="2016-10" db="EMBL/GenBank/DDBJ databases">
        <authorList>
            <person name="Varghese N."/>
            <person name="Submissions S."/>
        </authorList>
    </citation>
    <scope>NUCLEOTIDE SEQUENCE [LARGE SCALE GENOMIC DNA]</scope>
    <source>
        <strain evidence="4">DSM 22703</strain>
    </source>
</reference>
<sequence>MFIVKFWKFYFFPNISLKMIKSLILILLFFGTGFAASFAQDSTATQNSLRSGTITSQFDYIYSVSNSFQDHEVVKKSNLEKLKSNVLDSIRTMSKEVSALKLQMSTMRDSVVIMQNLLSAEIEEKNQAIADRENFNFLGIGIQKTAYSSMMWALVLVIAGALSFFAVQYFRSSSKISKAEKDLVEVQEEFEQHRKNTLERERKLKRELIDAQMGRS</sequence>
<keyword evidence="1" id="KW-0175">Coiled coil</keyword>
<dbReference type="STRING" id="279824.SAMN03080617_00047"/>
<keyword evidence="2" id="KW-0812">Transmembrane</keyword>
<name>A0A1G5UUL8_9BACT</name>
<evidence type="ECO:0008006" key="5">
    <source>
        <dbReference type="Google" id="ProtNLM"/>
    </source>
</evidence>
<proteinExistence type="predicted"/>
<feature type="coiled-coil region" evidence="1">
    <location>
        <begin position="176"/>
        <end position="207"/>
    </location>
</feature>
<dbReference type="AlphaFoldDB" id="A0A1G5UUL8"/>
<evidence type="ECO:0000256" key="1">
    <source>
        <dbReference type="SAM" id="Coils"/>
    </source>
</evidence>
<keyword evidence="2" id="KW-1133">Transmembrane helix</keyword>
<protein>
    <recommendedName>
        <fullName evidence="5">tRNA (Guanine-N1)-methyltransferase</fullName>
    </recommendedName>
</protein>
<dbReference type="EMBL" id="FMXE01000002">
    <property type="protein sequence ID" value="SDA37334.1"/>
    <property type="molecule type" value="Genomic_DNA"/>
</dbReference>
<evidence type="ECO:0000256" key="2">
    <source>
        <dbReference type="SAM" id="Phobius"/>
    </source>
</evidence>